<keyword evidence="2" id="KW-0732">Signal</keyword>
<organism evidence="6 7">
    <name type="scientific">Hungatella hathewayi</name>
    <dbReference type="NCBI Taxonomy" id="154046"/>
    <lineage>
        <taxon>Bacteria</taxon>
        <taxon>Bacillati</taxon>
        <taxon>Bacillota</taxon>
        <taxon>Clostridia</taxon>
        <taxon>Lachnospirales</taxon>
        <taxon>Lachnospiraceae</taxon>
        <taxon>Hungatella</taxon>
    </lineage>
</organism>
<accession>A0A3E2WNT0</accession>
<reference evidence="6 7" key="1">
    <citation type="submission" date="2018-08" db="EMBL/GenBank/DDBJ databases">
        <title>A genome reference for cultivated species of the human gut microbiota.</title>
        <authorList>
            <person name="Zou Y."/>
            <person name="Xue W."/>
            <person name="Luo G."/>
        </authorList>
    </citation>
    <scope>NUCLEOTIDE SEQUENCE [LARGE SCALE GENOMIC DNA]</scope>
    <source>
        <strain evidence="6 7">AF19-21</strain>
    </source>
</reference>
<evidence type="ECO:0000256" key="2">
    <source>
        <dbReference type="ARBA" id="ARBA00022729"/>
    </source>
</evidence>
<evidence type="ECO:0000256" key="1">
    <source>
        <dbReference type="ARBA" id="ARBA00005336"/>
    </source>
</evidence>
<evidence type="ECO:0000313" key="6">
    <source>
        <dbReference type="EMBL" id="RGC28238.1"/>
    </source>
</evidence>
<dbReference type="AlphaFoldDB" id="A0A3E2WNT0"/>
<dbReference type="InterPro" id="IPR044993">
    <property type="entry name" value="BXL"/>
</dbReference>
<proteinExistence type="inferred from homology"/>
<protein>
    <submittedName>
        <fullName evidence="6">Glycoside hydrolase family 3 protein</fullName>
    </submittedName>
</protein>
<dbReference type="PRINTS" id="PR00133">
    <property type="entry name" value="GLHYDRLASE3"/>
</dbReference>
<dbReference type="Proteomes" id="UP000261111">
    <property type="component" value="Unassembled WGS sequence"/>
</dbReference>
<dbReference type="InterPro" id="IPR017853">
    <property type="entry name" value="GH"/>
</dbReference>
<dbReference type="EMBL" id="QVIA01000021">
    <property type="protein sequence ID" value="RGC28238.1"/>
    <property type="molecule type" value="Genomic_DNA"/>
</dbReference>
<dbReference type="PANTHER" id="PTHR42721:SF3">
    <property type="entry name" value="BETA-D-XYLOSIDASE 5-RELATED"/>
    <property type="match status" value="1"/>
</dbReference>
<dbReference type="Pfam" id="PF00933">
    <property type="entry name" value="Glyco_hydro_3"/>
    <property type="match status" value="1"/>
</dbReference>
<dbReference type="InterPro" id="IPR036881">
    <property type="entry name" value="Glyco_hydro_3_C_sf"/>
</dbReference>
<dbReference type="InterPro" id="IPR036962">
    <property type="entry name" value="Glyco_hydro_3_N_sf"/>
</dbReference>
<keyword evidence="3 6" id="KW-0378">Hydrolase</keyword>
<dbReference type="SUPFAM" id="SSF51445">
    <property type="entry name" value="(Trans)glycosidases"/>
    <property type="match status" value="1"/>
</dbReference>
<dbReference type="GeneID" id="93333764"/>
<dbReference type="GO" id="GO:0031222">
    <property type="term" value="P:arabinan catabolic process"/>
    <property type="evidence" value="ECO:0007669"/>
    <property type="project" value="TreeGrafter"/>
</dbReference>
<dbReference type="GO" id="GO:0046556">
    <property type="term" value="F:alpha-L-arabinofuranosidase activity"/>
    <property type="evidence" value="ECO:0007669"/>
    <property type="project" value="TreeGrafter"/>
</dbReference>
<dbReference type="Gene3D" id="3.20.20.300">
    <property type="entry name" value="Glycoside hydrolase, family 3, N-terminal domain"/>
    <property type="match status" value="1"/>
</dbReference>
<sequence>MNDRERAELLVSKMTFAEKMAQMRYDALPIERLGIPAYNWWNECLHGVARSGRATVFPQAIGMASSFNTELMYAVADAISDEARAKYNEYKKFGETEIYQGLTMWSPNINIFRDPRWGRGQETYGEDPYLTGRMAVAFIQGLQGNGRYRKVDATIKHYAVHSGPEDQRHGFNAEVTQKDLYETYLWAFKYCIDNADPSAVMGAYNSVNGDLCSAGKKMLREILRQELHFDGYVVSDCGAICDINKYHKATKNEAESAAMAVNNGCDLNCGNAYKWLKTAATMGLVSEETITDSVVRLFTARYRLGMFDTDCEYDKIPYEVVECEKHRELNRKMAQESIVLLKNDGILPLKEDVRIAVIGPNADDVSVLLGNYNGTPSYYTTILRGIQENAKGQVLYARGCELYDDAVREWAEKPMREAIIAAQKSDVVVLVMGLNPYMEGEEGDEYNGFLSGDKKDLEFPAPQKKLYEAIVKTGKKIVFVNVSGSCLNLYNQDRECSAVLQCFYPGAEGGRAFADILYGHVSPSGRLPVTFYRSVEDLPLFKDYSMDNRTYKFYKGKPVYEFGYGLTFSEIQEKWVDENHVEVHNVGEYDTAYTVLKYEWIPHKSLCGFQKIFLRKGETIEVRF</sequence>
<feature type="domain" description="Glycoside hydrolase family 3 N-terminal" evidence="4">
    <location>
        <begin position="26"/>
        <end position="299"/>
    </location>
</feature>
<dbReference type="SUPFAM" id="SSF52279">
    <property type="entry name" value="Beta-D-glucan exohydrolase, C-terminal domain"/>
    <property type="match status" value="1"/>
</dbReference>
<dbReference type="GO" id="GO:0009044">
    <property type="term" value="F:xylan 1,4-beta-xylosidase activity"/>
    <property type="evidence" value="ECO:0007669"/>
    <property type="project" value="InterPro"/>
</dbReference>
<dbReference type="InterPro" id="IPR002772">
    <property type="entry name" value="Glyco_hydro_3_C"/>
</dbReference>
<evidence type="ECO:0000259" key="4">
    <source>
        <dbReference type="Pfam" id="PF00933"/>
    </source>
</evidence>
<dbReference type="PANTHER" id="PTHR42721">
    <property type="entry name" value="SUGAR HYDROLASE-RELATED"/>
    <property type="match status" value="1"/>
</dbReference>
<feature type="domain" description="Glycoside hydrolase family 3 C-terminal" evidence="5">
    <location>
        <begin position="338"/>
        <end position="567"/>
    </location>
</feature>
<dbReference type="Pfam" id="PF01915">
    <property type="entry name" value="Glyco_hydro_3_C"/>
    <property type="match status" value="1"/>
</dbReference>
<dbReference type="InterPro" id="IPR001764">
    <property type="entry name" value="Glyco_hydro_3_N"/>
</dbReference>
<evidence type="ECO:0000259" key="5">
    <source>
        <dbReference type="Pfam" id="PF01915"/>
    </source>
</evidence>
<dbReference type="GO" id="GO:0045493">
    <property type="term" value="P:xylan catabolic process"/>
    <property type="evidence" value="ECO:0007669"/>
    <property type="project" value="InterPro"/>
</dbReference>
<evidence type="ECO:0000256" key="3">
    <source>
        <dbReference type="ARBA" id="ARBA00022801"/>
    </source>
</evidence>
<comment type="similarity">
    <text evidence="1">Belongs to the glycosyl hydrolase 3 family.</text>
</comment>
<gene>
    <name evidence="6" type="ORF">DWX41_17075</name>
</gene>
<comment type="caution">
    <text evidence="6">The sequence shown here is derived from an EMBL/GenBank/DDBJ whole genome shotgun (WGS) entry which is preliminary data.</text>
</comment>
<evidence type="ECO:0000313" key="7">
    <source>
        <dbReference type="Proteomes" id="UP000261111"/>
    </source>
</evidence>
<dbReference type="Gene3D" id="3.40.50.1700">
    <property type="entry name" value="Glycoside hydrolase family 3 C-terminal domain"/>
    <property type="match status" value="1"/>
</dbReference>
<dbReference type="RefSeq" id="WP_025657852.1">
    <property type="nucleotide sequence ID" value="NZ_QVIA01000021.1"/>
</dbReference>
<name>A0A3E2WNT0_9FIRM</name>